<name>A0AAD8H285_9APIA</name>
<dbReference type="GO" id="GO:0003677">
    <property type="term" value="F:DNA binding"/>
    <property type="evidence" value="ECO:0007669"/>
    <property type="project" value="UniProtKB-KW"/>
</dbReference>
<comment type="subcellular location">
    <subcellularLocation>
        <location evidence="1">Nucleus</location>
    </subcellularLocation>
</comment>
<dbReference type="Proteomes" id="UP001237642">
    <property type="component" value="Unassembled WGS sequence"/>
</dbReference>
<evidence type="ECO:0000259" key="6">
    <source>
        <dbReference type="PROSITE" id="PS50863"/>
    </source>
</evidence>
<evidence type="ECO:0000256" key="3">
    <source>
        <dbReference type="ARBA" id="ARBA00023125"/>
    </source>
</evidence>
<dbReference type="InterPro" id="IPR003340">
    <property type="entry name" value="B3_DNA-bd"/>
</dbReference>
<dbReference type="InterPro" id="IPR044837">
    <property type="entry name" value="REM16-like"/>
</dbReference>
<dbReference type="InterPro" id="IPR015300">
    <property type="entry name" value="DNA-bd_pseudobarrel_sf"/>
</dbReference>
<evidence type="ECO:0000256" key="4">
    <source>
        <dbReference type="ARBA" id="ARBA00023163"/>
    </source>
</evidence>
<dbReference type="AlphaFoldDB" id="A0AAD8H285"/>
<evidence type="ECO:0000256" key="5">
    <source>
        <dbReference type="ARBA" id="ARBA00023242"/>
    </source>
</evidence>
<sequence length="373" mass="42943">MEHVLSFHRSTSTMKQRSKLETKKIVAAKKDCKFKSKGKKQVNAAEPEVRYGRKKTLIDSLYQDNDAKISVRDRAEEVLQSIPVEYPKFSKAMLPSNVSYSFWMILPLDFCKYYMPNEDVRVVLVDDRGKERDTTYLTKRHGLSAGWRGFAMEHRLLEGDILVFHMISPYRFKVNIVRVYGLDVADAALILMLIRDSRNRTYDVAKDSSPAIKSEKRVKKLGQVEEQSESQFDDCSNEVPEVKKEMTSKKSKKRVKKLGQVEYRSETQFDDCITQVPEVKKEMTPRKSKKRVKKLGLVEAYSERQSDDCNAADVPEDEGSGIAEYKLSNELNHCGTHLMQDHYHSSIGRTPAYAFQGRYAFLARRSYSYAPSP</sequence>
<gene>
    <name evidence="7" type="ORF">POM88_043327</name>
</gene>
<dbReference type="PROSITE" id="PS50863">
    <property type="entry name" value="B3"/>
    <property type="match status" value="1"/>
</dbReference>
<evidence type="ECO:0000256" key="2">
    <source>
        <dbReference type="ARBA" id="ARBA00023015"/>
    </source>
</evidence>
<dbReference type="PANTHER" id="PTHR31391:SF67">
    <property type="entry name" value="TF-B3 DOMAIN-CONTAINING PROTEIN"/>
    <property type="match status" value="1"/>
</dbReference>
<evidence type="ECO:0000313" key="8">
    <source>
        <dbReference type="Proteomes" id="UP001237642"/>
    </source>
</evidence>
<keyword evidence="3" id="KW-0238">DNA-binding</keyword>
<dbReference type="SMART" id="SM01019">
    <property type="entry name" value="B3"/>
    <property type="match status" value="1"/>
</dbReference>
<keyword evidence="8" id="KW-1185">Reference proteome</keyword>
<feature type="domain" description="TF-B3" evidence="6">
    <location>
        <begin position="89"/>
        <end position="180"/>
    </location>
</feature>
<keyword evidence="2" id="KW-0805">Transcription regulation</keyword>
<evidence type="ECO:0000313" key="7">
    <source>
        <dbReference type="EMBL" id="KAK1358853.1"/>
    </source>
</evidence>
<dbReference type="EMBL" id="JAUIZM010000010">
    <property type="protein sequence ID" value="KAK1358853.1"/>
    <property type="molecule type" value="Genomic_DNA"/>
</dbReference>
<dbReference type="Gene3D" id="2.40.330.10">
    <property type="entry name" value="DNA-binding pseudobarrel domain"/>
    <property type="match status" value="1"/>
</dbReference>
<dbReference type="CDD" id="cd10017">
    <property type="entry name" value="B3_DNA"/>
    <property type="match status" value="1"/>
</dbReference>
<proteinExistence type="predicted"/>
<protein>
    <recommendedName>
        <fullName evidence="6">TF-B3 domain-containing protein</fullName>
    </recommendedName>
</protein>
<dbReference type="SUPFAM" id="SSF101936">
    <property type="entry name" value="DNA-binding pseudobarrel domain"/>
    <property type="match status" value="1"/>
</dbReference>
<reference evidence="7" key="2">
    <citation type="submission" date="2023-05" db="EMBL/GenBank/DDBJ databases">
        <authorList>
            <person name="Schelkunov M.I."/>
        </authorList>
    </citation>
    <scope>NUCLEOTIDE SEQUENCE</scope>
    <source>
        <strain evidence="7">Hsosn_3</strain>
        <tissue evidence="7">Leaf</tissue>
    </source>
</reference>
<keyword evidence="5" id="KW-0539">Nucleus</keyword>
<keyword evidence="4" id="KW-0804">Transcription</keyword>
<accession>A0AAD8H285</accession>
<organism evidence="7 8">
    <name type="scientific">Heracleum sosnowskyi</name>
    <dbReference type="NCBI Taxonomy" id="360622"/>
    <lineage>
        <taxon>Eukaryota</taxon>
        <taxon>Viridiplantae</taxon>
        <taxon>Streptophyta</taxon>
        <taxon>Embryophyta</taxon>
        <taxon>Tracheophyta</taxon>
        <taxon>Spermatophyta</taxon>
        <taxon>Magnoliopsida</taxon>
        <taxon>eudicotyledons</taxon>
        <taxon>Gunneridae</taxon>
        <taxon>Pentapetalae</taxon>
        <taxon>asterids</taxon>
        <taxon>campanulids</taxon>
        <taxon>Apiales</taxon>
        <taxon>Apiaceae</taxon>
        <taxon>Apioideae</taxon>
        <taxon>apioid superclade</taxon>
        <taxon>Tordylieae</taxon>
        <taxon>Tordyliinae</taxon>
        <taxon>Heracleum</taxon>
    </lineage>
</organism>
<dbReference type="GO" id="GO:0005634">
    <property type="term" value="C:nucleus"/>
    <property type="evidence" value="ECO:0007669"/>
    <property type="project" value="UniProtKB-SubCell"/>
</dbReference>
<dbReference type="PANTHER" id="PTHR31391">
    <property type="entry name" value="B3 DOMAIN-CONTAINING PROTEIN OS11G0197600-RELATED"/>
    <property type="match status" value="1"/>
</dbReference>
<reference evidence="7" key="1">
    <citation type="submission" date="2023-02" db="EMBL/GenBank/DDBJ databases">
        <title>Genome of toxic invasive species Heracleum sosnowskyi carries increased number of genes despite the absence of recent whole-genome duplications.</title>
        <authorList>
            <person name="Schelkunov M."/>
            <person name="Shtratnikova V."/>
            <person name="Makarenko M."/>
            <person name="Klepikova A."/>
            <person name="Omelchenko D."/>
            <person name="Novikova G."/>
            <person name="Obukhova E."/>
            <person name="Bogdanov V."/>
            <person name="Penin A."/>
            <person name="Logacheva M."/>
        </authorList>
    </citation>
    <scope>NUCLEOTIDE SEQUENCE</scope>
    <source>
        <strain evidence="7">Hsosn_3</strain>
        <tissue evidence="7">Leaf</tissue>
    </source>
</reference>
<evidence type="ECO:0000256" key="1">
    <source>
        <dbReference type="ARBA" id="ARBA00004123"/>
    </source>
</evidence>
<comment type="caution">
    <text evidence="7">The sequence shown here is derived from an EMBL/GenBank/DDBJ whole genome shotgun (WGS) entry which is preliminary data.</text>
</comment>
<dbReference type="Pfam" id="PF02362">
    <property type="entry name" value="B3"/>
    <property type="match status" value="1"/>
</dbReference>